<evidence type="ECO:0000313" key="3">
    <source>
        <dbReference type="Proteomes" id="UP000770661"/>
    </source>
</evidence>
<feature type="region of interest" description="Disordered" evidence="1">
    <location>
        <begin position="102"/>
        <end position="129"/>
    </location>
</feature>
<accession>A0A8J4YKL6</accession>
<dbReference type="Proteomes" id="UP000770661">
    <property type="component" value="Unassembled WGS sequence"/>
</dbReference>
<gene>
    <name evidence="2" type="ORF">GWK47_030907</name>
</gene>
<sequence>MHFCGKYMCVEGEYIPCVCGSAPTHPRSTPSSTLHTAGCSKAAHQAMWGCHADNHWSGWSSIPAGAMSVSGSAGAMRVSGSSGGIRTLCKPSLCYSCCPSVGPSLGLGGPGRATQGTSDPVRRPEGNVS</sequence>
<evidence type="ECO:0000313" key="2">
    <source>
        <dbReference type="EMBL" id="KAG0729157.1"/>
    </source>
</evidence>
<proteinExistence type="predicted"/>
<dbReference type="EMBL" id="JACEEZ010001480">
    <property type="protein sequence ID" value="KAG0729157.1"/>
    <property type="molecule type" value="Genomic_DNA"/>
</dbReference>
<evidence type="ECO:0000256" key="1">
    <source>
        <dbReference type="SAM" id="MobiDB-lite"/>
    </source>
</evidence>
<comment type="caution">
    <text evidence="2">The sequence shown here is derived from an EMBL/GenBank/DDBJ whole genome shotgun (WGS) entry which is preliminary data.</text>
</comment>
<name>A0A8J4YKL6_CHIOP</name>
<keyword evidence="3" id="KW-1185">Reference proteome</keyword>
<feature type="compositionally biased region" description="Basic and acidic residues" evidence="1">
    <location>
        <begin position="120"/>
        <end position="129"/>
    </location>
</feature>
<dbReference type="AlphaFoldDB" id="A0A8J4YKL6"/>
<reference evidence="2" key="1">
    <citation type="submission" date="2020-07" db="EMBL/GenBank/DDBJ databases">
        <title>The High-quality genome of the commercially important snow crab, Chionoecetes opilio.</title>
        <authorList>
            <person name="Jeong J.-H."/>
            <person name="Ryu S."/>
        </authorList>
    </citation>
    <scope>NUCLEOTIDE SEQUENCE</scope>
    <source>
        <strain evidence="2">MADBK_172401_WGS</strain>
        <tissue evidence="2">Digestive gland</tissue>
    </source>
</reference>
<organism evidence="2 3">
    <name type="scientific">Chionoecetes opilio</name>
    <name type="common">Atlantic snow crab</name>
    <name type="synonym">Cancer opilio</name>
    <dbReference type="NCBI Taxonomy" id="41210"/>
    <lineage>
        <taxon>Eukaryota</taxon>
        <taxon>Metazoa</taxon>
        <taxon>Ecdysozoa</taxon>
        <taxon>Arthropoda</taxon>
        <taxon>Crustacea</taxon>
        <taxon>Multicrustacea</taxon>
        <taxon>Malacostraca</taxon>
        <taxon>Eumalacostraca</taxon>
        <taxon>Eucarida</taxon>
        <taxon>Decapoda</taxon>
        <taxon>Pleocyemata</taxon>
        <taxon>Brachyura</taxon>
        <taxon>Eubrachyura</taxon>
        <taxon>Majoidea</taxon>
        <taxon>Majidae</taxon>
        <taxon>Chionoecetes</taxon>
    </lineage>
</organism>
<protein>
    <submittedName>
        <fullName evidence="2">Uncharacterized protein</fullName>
    </submittedName>
</protein>